<keyword evidence="11" id="KW-1185">Reference proteome</keyword>
<evidence type="ECO:0000256" key="6">
    <source>
        <dbReference type="ARBA" id="ARBA00037724"/>
    </source>
</evidence>
<dbReference type="GO" id="GO:0006261">
    <property type="term" value="P:DNA-templated DNA replication"/>
    <property type="evidence" value="ECO:0007669"/>
    <property type="project" value="TreeGrafter"/>
</dbReference>
<name>Q057E1_BUCCC</name>
<feature type="domain" description="AAA+ ATPase" evidence="9">
    <location>
        <begin position="37"/>
        <end position="179"/>
    </location>
</feature>
<dbReference type="InterPro" id="IPR027417">
    <property type="entry name" value="P-loop_NTPase"/>
</dbReference>
<dbReference type="Proteomes" id="UP000000669">
    <property type="component" value="Chromosome"/>
</dbReference>
<dbReference type="SMART" id="SM00382">
    <property type="entry name" value="AAA"/>
    <property type="match status" value="1"/>
</dbReference>
<evidence type="ECO:0000259" key="9">
    <source>
        <dbReference type="SMART" id="SM00382"/>
    </source>
</evidence>
<dbReference type="GO" id="GO:0003887">
    <property type="term" value="F:DNA-directed DNA polymerase activity"/>
    <property type="evidence" value="ECO:0007669"/>
    <property type="project" value="UniProtKB-KW"/>
</dbReference>
<dbReference type="NCBIfam" id="TIGR02397">
    <property type="entry name" value="dnaX_nterm"/>
    <property type="match status" value="1"/>
</dbReference>
<dbReference type="Pfam" id="PF21960">
    <property type="entry name" value="RCF1-5-like_lid"/>
    <property type="match status" value="1"/>
</dbReference>
<evidence type="ECO:0000313" key="11">
    <source>
        <dbReference type="Proteomes" id="UP000000669"/>
    </source>
</evidence>
<dbReference type="InterPro" id="IPR022754">
    <property type="entry name" value="DNA_pol_III_gamma-3"/>
</dbReference>
<proteinExistence type="inferred from homology"/>
<dbReference type="CDD" id="cd00009">
    <property type="entry name" value="AAA"/>
    <property type="match status" value="1"/>
</dbReference>
<organism evidence="10 11">
    <name type="scientific">Buchnera aphidicola subsp. Cinara cedri (strain Cc)</name>
    <dbReference type="NCBI Taxonomy" id="372461"/>
    <lineage>
        <taxon>Bacteria</taxon>
        <taxon>Pseudomonadati</taxon>
        <taxon>Pseudomonadota</taxon>
        <taxon>Gammaproteobacteria</taxon>
        <taxon>Enterobacterales</taxon>
        <taxon>Erwiniaceae</taxon>
        <taxon>Buchnera</taxon>
    </lineage>
</organism>
<dbReference type="InterPro" id="IPR050238">
    <property type="entry name" value="DNA_Rep/Repair_Clamp_Loader"/>
</dbReference>
<dbReference type="EC" id="2.7.7.7" evidence="8"/>
<comment type="function">
    <text evidence="6 8">DNA polymerase III is a complex, multichain enzyme responsible for most of the replicative synthesis in bacteria. This DNA polymerase also exhibits 3' to 5' exonuclease activity.</text>
</comment>
<evidence type="ECO:0000256" key="5">
    <source>
        <dbReference type="ARBA" id="ARBA00026073"/>
    </source>
</evidence>
<comment type="subunit">
    <text evidence="5 8">DNA polymerase III contains a core (composed of alpha, epsilon and theta chains) that associates with a tau subunit. This core dimerizes to form the POLIII' complex. PolIII' associates with the gamma complex (composed of gamma, delta, delta', psi and chi chains) and with the beta chain to form the complete DNA polymerase III complex.</text>
</comment>
<dbReference type="SUPFAM" id="SSF52540">
    <property type="entry name" value="P-loop containing nucleoside triphosphate hydrolases"/>
    <property type="match status" value="1"/>
</dbReference>
<dbReference type="InterPro" id="IPR003593">
    <property type="entry name" value="AAA+_ATPase"/>
</dbReference>
<evidence type="ECO:0000256" key="2">
    <source>
        <dbReference type="ARBA" id="ARBA00022695"/>
    </source>
</evidence>
<keyword evidence="1 8" id="KW-0808">Transferase</keyword>
<keyword evidence="8" id="KW-0067">ATP-binding</keyword>
<dbReference type="InterPro" id="IPR008921">
    <property type="entry name" value="DNA_pol3_clamp-load_cplx_C"/>
</dbReference>
<dbReference type="InterPro" id="IPR012763">
    <property type="entry name" value="DNA_pol_III_sug/sutau_N"/>
</dbReference>
<dbReference type="Pfam" id="PF13177">
    <property type="entry name" value="DNA_pol3_delta2"/>
    <property type="match status" value="1"/>
</dbReference>
<evidence type="ECO:0000256" key="8">
    <source>
        <dbReference type="RuleBase" id="RU364063"/>
    </source>
</evidence>
<keyword evidence="2 8" id="KW-0548">Nucleotidyltransferase</keyword>
<dbReference type="AlphaFoldDB" id="Q057E1"/>
<comment type="catalytic activity">
    <reaction evidence="7 8">
        <text>DNA(n) + a 2'-deoxyribonucleoside 5'-triphosphate = DNA(n+1) + diphosphate</text>
        <dbReference type="Rhea" id="RHEA:22508"/>
        <dbReference type="Rhea" id="RHEA-COMP:17339"/>
        <dbReference type="Rhea" id="RHEA-COMP:17340"/>
        <dbReference type="ChEBI" id="CHEBI:33019"/>
        <dbReference type="ChEBI" id="CHEBI:61560"/>
        <dbReference type="ChEBI" id="CHEBI:173112"/>
        <dbReference type="EC" id="2.7.7.7"/>
    </reaction>
</comment>
<dbReference type="Pfam" id="PF12169">
    <property type="entry name" value="DNA_pol3_gamma3"/>
    <property type="match status" value="1"/>
</dbReference>
<dbReference type="GO" id="GO:0009360">
    <property type="term" value="C:DNA polymerase III complex"/>
    <property type="evidence" value="ECO:0007669"/>
    <property type="project" value="InterPro"/>
</dbReference>
<keyword evidence="3 8" id="KW-0235">DNA replication</keyword>
<dbReference type="SUPFAM" id="SSF48019">
    <property type="entry name" value="post-AAA+ oligomerization domain-like"/>
    <property type="match status" value="1"/>
</dbReference>
<dbReference type="PANTHER" id="PTHR11669:SF0">
    <property type="entry name" value="PROTEIN STICHEL-LIKE 2"/>
    <property type="match status" value="1"/>
</dbReference>
<dbReference type="Gene3D" id="1.20.272.10">
    <property type="match status" value="1"/>
</dbReference>
<evidence type="ECO:0000256" key="4">
    <source>
        <dbReference type="ARBA" id="ARBA00022932"/>
    </source>
</evidence>
<dbReference type="RefSeq" id="WP_011672677.1">
    <property type="nucleotide sequence ID" value="NC_008513.1"/>
</dbReference>
<comment type="similarity">
    <text evidence="8">Belongs to the DnaX/STICHEL family.</text>
</comment>
<dbReference type="eggNOG" id="COG2812">
    <property type="taxonomic scope" value="Bacteria"/>
</dbReference>
<evidence type="ECO:0000313" key="10">
    <source>
        <dbReference type="EMBL" id="ABJ90758.1"/>
    </source>
</evidence>
<protein>
    <recommendedName>
        <fullName evidence="8">DNA polymerase III subunit gamma/tau</fullName>
        <ecNumber evidence="8">2.7.7.7</ecNumber>
    </recommendedName>
</protein>
<evidence type="ECO:0000256" key="3">
    <source>
        <dbReference type="ARBA" id="ARBA00022705"/>
    </source>
</evidence>
<dbReference type="Gene3D" id="3.40.50.300">
    <property type="entry name" value="P-loop containing nucleotide triphosphate hydrolases"/>
    <property type="match status" value="1"/>
</dbReference>
<dbReference type="GO" id="GO:0003677">
    <property type="term" value="F:DNA binding"/>
    <property type="evidence" value="ECO:0007669"/>
    <property type="project" value="InterPro"/>
</dbReference>
<dbReference type="GO" id="GO:0005524">
    <property type="term" value="F:ATP binding"/>
    <property type="evidence" value="ECO:0007669"/>
    <property type="project" value="UniProtKB-KW"/>
</dbReference>
<gene>
    <name evidence="8 10" type="primary">dnaX</name>
    <name evidence="10" type="ordered locus">BCc_300</name>
</gene>
<dbReference type="PANTHER" id="PTHR11669">
    <property type="entry name" value="REPLICATION FACTOR C / DNA POLYMERASE III GAMMA-TAU SUBUNIT"/>
    <property type="match status" value="1"/>
</dbReference>
<dbReference type="STRING" id="372461.BCc_300"/>
<dbReference type="OrthoDB" id="9810148at2"/>
<sequence>MKYKILSNKWRPQNFNQIIGHKYTVKMIKNSLNFKKIHQSWLLSGMHGVGKTTIARILAKCLNCKIGITSIPCRKCKNCLSLEKGKFLDFIELDAASKTKVDDIKIMLDTTKYAPMCGRFKIYLIDEVHMLSKHSFNALLKILEEPPKYIQIYIATTNIHKIPKTIISRCLHIKLSYITLHNIYNFLKKITKKENIKIKKEALKIISNTSQGSIRNALNTLEFIRSSVKNKTEIKKKYIFKLLGILDKKNVLKLAIEIINNDFNKIFNILNNAEKIGIQYSNIVSSLIIFFHKISLIKINQKKKKKYNKISKYKQKVYILSKKISFKDLQFYCKILLQGKHYLNNSPSPKIGFEIMLFQIFQYIKEKK</sequence>
<evidence type="ECO:0000256" key="7">
    <source>
        <dbReference type="ARBA" id="ARBA00049244"/>
    </source>
</evidence>
<accession>Q057E1</accession>
<evidence type="ECO:0000256" key="1">
    <source>
        <dbReference type="ARBA" id="ARBA00022679"/>
    </source>
</evidence>
<keyword evidence="8" id="KW-0547">Nucleotide-binding</keyword>
<dbReference type="HOGENOM" id="CLU_006229_0_1_6"/>
<keyword evidence="4 8" id="KW-0239">DNA-directed DNA polymerase</keyword>
<dbReference type="EMBL" id="CP000263">
    <property type="protein sequence ID" value="ABJ90758.1"/>
    <property type="molecule type" value="Genomic_DNA"/>
</dbReference>
<dbReference type="Gene3D" id="1.10.8.60">
    <property type="match status" value="1"/>
</dbReference>
<dbReference type="KEGG" id="bcc:BCc_300"/>
<reference evidence="10 11" key="1">
    <citation type="journal article" date="2006" name="Science">
        <title>A small microbial genome: the end of a long symbiotic relationship?</title>
        <authorList>
            <person name="Perez-Brocal V."/>
            <person name="Gil R."/>
            <person name="Ramos S."/>
            <person name="Lamelas A."/>
            <person name="Postigo M."/>
            <person name="Michelena J.M."/>
            <person name="Silva F.J."/>
            <person name="Moya A."/>
            <person name="Latorre A."/>
        </authorList>
    </citation>
    <scope>NUCLEOTIDE SEQUENCE [LARGE SCALE GENOMIC DNA]</scope>
    <source>
        <strain evidence="11">Cc</strain>
    </source>
</reference>